<dbReference type="EMBL" id="AVOT02088863">
    <property type="protein sequence ID" value="MBW0571802.1"/>
    <property type="molecule type" value="Genomic_DNA"/>
</dbReference>
<evidence type="ECO:0000313" key="3">
    <source>
        <dbReference type="Proteomes" id="UP000765509"/>
    </source>
</evidence>
<proteinExistence type="predicted"/>
<sequence length="93" mass="10607">MIKALYGPNAVQLGLTGELMNKHPTFPVSLIKPYSSSDNKLFPLKKPPLEIPPLEEGEEKKIVKVLKERRTRNKKERKYLGGMESNSRRLMAT</sequence>
<keyword evidence="3" id="KW-1185">Reference proteome</keyword>
<evidence type="ECO:0000256" key="1">
    <source>
        <dbReference type="SAM" id="MobiDB-lite"/>
    </source>
</evidence>
<comment type="caution">
    <text evidence="2">The sequence shown here is derived from an EMBL/GenBank/DDBJ whole genome shotgun (WGS) entry which is preliminary data.</text>
</comment>
<feature type="region of interest" description="Disordered" evidence="1">
    <location>
        <begin position="73"/>
        <end position="93"/>
    </location>
</feature>
<gene>
    <name evidence="2" type="ORF">O181_111517</name>
</gene>
<dbReference type="OrthoDB" id="3929326at2759"/>
<dbReference type="Proteomes" id="UP000765509">
    <property type="component" value="Unassembled WGS sequence"/>
</dbReference>
<name>A0A9Q3K1Y0_9BASI</name>
<dbReference type="AlphaFoldDB" id="A0A9Q3K1Y0"/>
<protein>
    <submittedName>
        <fullName evidence="2">Uncharacterized protein</fullName>
    </submittedName>
</protein>
<evidence type="ECO:0000313" key="2">
    <source>
        <dbReference type="EMBL" id="MBW0571802.1"/>
    </source>
</evidence>
<reference evidence="2" key="1">
    <citation type="submission" date="2021-03" db="EMBL/GenBank/DDBJ databases">
        <title>Draft genome sequence of rust myrtle Austropuccinia psidii MF-1, a brazilian biotype.</title>
        <authorList>
            <person name="Quecine M.C."/>
            <person name="Pachon D.M.R."/>
            <person name="Bonatelli M.L."/>
            <person name="Correr F.H."/>
            <person name="Franceschini L.M."/>
            <person name="Leite T.F."/>
            <person name="Margarido G.R.A."/>
            <person name="Almeida C.A."/>
            <person name="Ferrarezi J.A."/>
            <person name="Labate C.A."/>
        </authorList>
    </citation>
    <scope>NUCLEOTIDE SEQUENCE</scope>
    <source>
        <strain evidence="2">MF-1</strain>
    </source>
</reference>
<accession>A0A9Q3K1Y0</accession>
<organism evidence="2 3">
    <name type="scientific">Austropuccinia psidii MF-1</name>
    <dbReference type="NCBI Taxonomy" id="1389203"/>
    <lineage>
        <taxon>Eukaryota</taxon>
        <taxon>Fungi</taxon>
        <taxon>Dikarya</taxon>
        <taxon>Basidiomycota</taxon>
        <taxon>Pucciniomycotina</taxon>
        <taxon>Pucciniomycetes</taxon>
        <taxon>Pucciniales</taxon>
        <taxon>Sphaerophragmiaceae</taxon>
        <taxon>Austropuccinia</taxon>
    </lineage>
</organism>